<dbReference type="Proteomes" id="UP001062901">
    <property type="component" value="Unassembled WGS sequence"/>
</dbReference>
<protein>
    <recommendedName>
        <fullName evidence="3">Urease accessory protein UreF</fullName>
    </recommendedName>
</protein>
<evidence type="ECO:0000313" key="4">
    <source>
        <dbReference type="EMBL" id="GBQ06308.1"/>
    </source>
</evidence>
<comment type="function">
    <text evidence="3">Required for maturation of urease via the functional incorporation of the urease nickel metallocenter.</text>
</comment>
<keyword evidence="3" id="KW-0963">Cytoplasm</keyword>
<dbReference type="InterPro" id="IPR002639">
    <property type="entry name" value="UreF"/>
</dbReference>
<keyword evidence="5" id="KW-1185">Reference proteome</keyword>
<proteinExistence type="inferred from homology"/>
<evidence type="ECO:0000256" key="1">
    <source>
        <dbReference type="ARBA" id="ARBA00022988"/>
    </source>
</evidence>
<gene>
    <name evidence="3" type="primary">ureF</name>
    <name evidence="4" type="ORF">AA15669_0874</name>
</gene>
<accession>A0ABQ0NYZ2</accession>
<evidence type="ECO:0000313" key="5">
    <source>
        <dbReference type="Proteomes" id="UP001062901"/>
    </source>
</evidence>
<evidence type="ECO:0000256" key="2">
    <source>
        <dbReference type="ARBA" id="ARBA00023186"/>
    </source>
</evidence>
<reference evidence="4" key="1">
    <citation type="submission" date="2013-04" db="EMBL/GenBank/DDBJ databases">
        <title>The genome sequencing project of 58 acetic acid bacteria.</title>
        <authorList>
            <person name="Okamoto-Kainuma A."/>
            <person name="Ishikawa M."/>
            <person name="Umino S."/>
            <person name="Koizumi Y."/>
            <person name="Shiwa Y."/>
            <person name="Yoshikawa H."/>
            <person name="Matsutani M."/>
            <person name="Matsushita K."/>
        </authorList>
    </citation>
    <scope>NUCLEOTIDE SEQUENCE</scope>
    <source>
        <strain evidence="4">DSM 15669</strain>
    </source>
</reference>
<keyword evidence="1 3" id="KW-0996">Nickel insertion</keyword>
<dbReference type="Gene3D" id="1.10.4190.10">
    <property type="entry name" value="Urease accessory protein UreF"/>
    <property type="match status" value="1"/>
</dbReference>
<sequence length="235" mass="25539">MTGNMTEDNTSMHTAIGGHGFLPLLSWVSPAFPTGNYAYSHGLEWAVEQGHIHDVASLCRWLEALIEHGSLKNDLIFLNTAWECAYEDEALADLAAYALACASSRERYEESLWQGEAFLRAASVWQPDCTALRKAFACPLPVAQGLVFRRGKVERLAALQAGGYGAVAALVAAVVKLVPLGQTDGLRALQHMEAILPQAAQRAAHSTLDDVSSLCFAADLAAMQHETQRTRLFRT</sequence>
<comment type="similarity">
    <text evidence="3">Belongs to the UreF family.</text>
</comment>
<evidence type="ECO:0000256" key="3">
    <source>
        <dbReference type="HAMAP-Rule" id="MF_01385"/>
    </source>
</evidence>
<dbReference type="PANTHER" id="PTHR33620:SF1">
    <property type="entry name" value="UREASE ACCESSORY PROTEIN F"/>
    <property type="match status" value="1"/>
</dbReference>
<comment type="subunit">
    <text evidence="3">UreD, UreF and UreG form a complex that acts as a GTP-hydrolysis-dependent molecular chaperone, activating the urease apoprotein by helping to assemble the nickel containing metallocenter of UreC. The UreE protein probably delivers the nickel.</text>
</comment>
<dbReference type="PANTHER" id="PTHR33620">
    <property type="entry name" value="UREASE ACCESSORY PROTEIN F"/>
    <property type="match status" value="1"/>
</dbReference>
<dbReference type="HAMAP" id="MF_01385">
    <property type="entry name" value="UreF"/>
    <property type="match status" value="1"/>
</dbReference>
<dbReference type="InterPro" id="IPR038277">
    <property type="entry name" value="UreF_sf"/>
</dbReference>
<comment type="caution">
    <text evidence="4">The sequence shown here is derived from an EMBL/GenBank/DDBJ whole genome shotgun (WGS) entry which is preliminary data.</text>
</comment>
<dbReference type="Pfam" id="PF01730">
    <property type="entry name" value="UreF"/>
    <property type="match status" value="1"/>
</dbReference>
<keyword evidence="2 3" id="KW-0143">Chaperone</keyword>
<dbReference type="PIRSF" id="PIRSF009467">
    <property type="entry name" value="Ureas_acces_UreF"/>
    <property type="match status" value="1"/>
</dbReference>
<organism evidence="4 5">
    <name type="scientific">Saccharibacter floricola DSM 15669</name>
    <dbReference type="NCBI Taxonomy" id="1123227"/>
    <lineage>
        <taxon>Bacteria</taxon>
        <taxon>Pseudomonadati</taxon>
        <taxon>Pseudomonadota</taxon>
        <taxon>Alphaproteobacteria</taxon>
        <taxon>Acetobacterales</taxon>
        <taxon>Acetobacteraceae</taxon>
        <taxon>Saccharibacter</taxon>
    </lineage>
</organism>
<dbReference type="EMBL" id="BAQD01000011">
    <property type="protein sequence ID" value="GBQ06308.1"/>
    <property type="molecule type" value="Genomic_DNA"/>
</dbReference>
<comment type="subcellular location">
    <subcellularLocation>
        <location evidence="3">Cytoplasm</location>
    </subcellularLocation>
</comment>
<name>A0ABQ0NYZ2_9PROT</name>